<proteinExistence type="predicted"/>
<feature type="domain" description="RING-type" evidence="5">
    <location>
        <begin position="178"/>
        <end position="218"/>
    </location>
</feature>
<dbReference type="InterPro" id="IPR013083">
    <property type="entry name" value="Znf_RING/FYVE/PHD"/>
</dbReference>
<dbReference type="InterPro" id="IPR001841">
    <property type="entry name" value="Znf_RING"/>
</dbReference>
<gene>
    <name evidence="6" type="ORF">PYM288_LOCUS31761</name>
</gene>
<evidence type="ECO:0000256" key="2">
    <source>
        <dbReference type="ARBA" id="ARBA00022833"/>
    </source>
</evidence>
<reference evidence="6" key="1">
    <citation type="submission" date="2021-02" db="EMBL/GenBank/DDBJ databases">
        <authorList>
            <person name="Nowell W R."/>
        </authorList>
    </citation>
    <scope>NUCLEOTIDE SEQUENCE</scope>
</reference>
<name>A0A815GGT7_9BILA</name>
<keyword evidence="4" id="KW-0175">Coiled coil</keyword>
<sequence length="518" mass="58157">MRNALGIDDREKTTTASGLLSSIILATAIKSSPFSIIGITLDFTRLSTSTITIPSQESTEPSMPVATNPFRESAEPSMPVATNPFRESTEPSMPMATNPFRESTGPSTSRPTILFSQAQIPEKYSTYKISRLSSITHVSTITTTMISGTNSMSSKQQQGLSSHRIRDSSELSVDHLNCSICQKLLWKPVACQSCETPFCSACIYQWLINNPKKCPNCDENYIERECPPFVTKLLAQLQIACFYESNGCKQIIPYERLDKHETECGFQYQQCPGCQSQILKKDFDNHTSSCASIELTCQDCKLIYKRGEAAKKHTEKICVKEQLRQLRDECKENKREVHELTLQLDEIRILKPSITTIRITFNDLPKSVDQLKNIPKKYSGLRWSRIAYMHKSYAMLKYPKSAYATSFIPDGSSYIAYFQDNASISAENSNEQFTLFSVTACAASNDDQQLTIIGYRNNEEINTHTTTLLFGKPQFILLHWKDIDNIIFNSFGGTAHPDCSASPGCQVILTQLTISQID</sequence>
<feature type="coiled-coil region" evidence="4">
    <location>
        <begin position="316"/>
        <end position="343"/>
    </location>
</feature>
<comment type="caution">
    <text evidence="6">The sequence shown here is derived from an EMBL/GenBank/DDBJ whole genome shotgun (WGS) entry which is preliminary data.</text>
</comment>
<keyword evidence="1 3" id="KW-0863">Zinc-finger</keyword>
<dbReference type="PANTHER" id="PTHR10131">
    <property type="entry name" value="TNF RECEPTOR ASSOCIATED FACTOR"/>
    <property type="match status" value="1"/>
</dbReference>
<accession>A0A815GGT7</accession>
<dbReference type="AlphaFoldDB" id="A0A815GGT7"/>
<keyword evidence="2" id="KW-0862">Zinc</keyword>
<organism evidence="6 7">
    <name type="scientific">Rotaria sordida</name>
    <dbReference type="NCBI Taxonomy" id="392033"/>
    <lineage>
        <taxon>Eukaryota</taxon>
        <taxon>Metazoa</taxon>
        <taxon>Spiralia</taxon>
        <taxon>Gnathifera</taxon>
        <taxon>Rotifera</taxon>
        <taxon>Eurotatoria</taxon>
        <taxon>Bdelloidea</taxon>
        <taxon>Philodinida</taxon>
        <taxon>Philodinidae</taxon>
        <taxon>Rotaria</taxon>
    </lineage>
</organism>
<evidence type="ECO:0000259" key="5">
    <source>
        <dbReference type="PROSITE" id="PS50089"/>
    </source>
</evidence>
<dbReference type="Gene3D" id="3.30.40.10">
    <property type="entry name" value="Zinc/RING finger domain, C3HC4 (zinc finger)"/>
    <property type="match status" value="2"/>
</dbReference>
<keyword evidence="1 3" id="KW-0479">Metal-binding</keyword>
<evidence type="ECO:0000256" key="3">
    <source>
        <dbReference type="PROSITE-ProRule" id="PRU00175"/>
    </source>
</evidence>
<evidence type="ECO:0000256" key="4">
    <source>
        <dbReference type="SAM" id="Coils"/>
    </source>
</evidence>
<dbReference type="PANTHER" id="PTHR10131:SF94">
    <property type="entry name" value="TNF RECEPTOR-ASSOCIATED FACTOR 4"/>
    <property type="match status" value="1"/>
</dbReference>
<dbReference type="EMBL" id="CAJNOH010003487">
    <property type="protein sequence ID" value="CAF1338340.1"/>
    <property type="molecule type" value="Genomic_DNA"/>
</dbReference>
<protein>
    <recommendedName>
        <fullName evidence="5">RING-type domain-containing protein</fullName>
    </recommendedName>
</protein>
<dbReference type="PROSITE" id="PS50089">
    <property type="entry name" value="ZF_RING_2"/>
    <property type="match status" value="1"/>
</dbReference>
<evidence type="ECO:0000313" key="6">
    <source>
        <dbReference type="EMBL" id="CAF1338340.1"/>
    </source>
</evidence>
<dbReference type="SUPFAM" id="SSF49599">
    <property type="entry name" value="TRAF domain-like"/>
    <property type="match status" value="1"/>
</dbReference>
<evidence type="ECO:0000256" key="1">
    <source>
        <dbReference type="ARBA" id="ARBA00022771"/>
    </source>
</evidence>
<dbReference type="GO" id="GO:0008270">
    <property type="term" value="F:zinc ion binding"/>
    <property type="evidence" value="ECO:0007669"/>
    <property type="project" value="UniProtKB-KW"/>
</dbReference>
<dbReference type="SUPFAM" id="SSF57850">
    <property type="entry name" value="RING/U-box"/>
    <property type="match status" value="1"/>
</dbReference>
<dbReference type="Proteomes" id="UP000663854">
    <property type="component" value="Unassembled WGS sequence"/>
</dbReference>
<evidence type="ECO:0000313" key="7">
    <source>
        <dbReference type="Proteomes" id="UP000663854"/>
    </source>
</evidence>